<dbReference type="InterPro" id="IPR050811">
    <property type="entry name" value="Phosphate_ABC_transporter"/>
</dbReference>
<name>A0A7D5HP52_9PSED</name>
<dbReference type="InterPro" id="IPR024370">
    <property type="entry name" value="PBP_domain"/>
</dbReference>
<sequence>MTPSFTQALSLAAAMLTGQASAASLDPQLQAYTPQAVQPAPGAPYLTPEGAIRIGGAEHVRYIVERFNAALVESHPGWHFQDESQGTTSAVPLLTHGVTLFGAMGREINPLEVKAYSKIVGTAPLEIRIALAANDTSHHLATSLAVYVNRANPLAQVSAAQVSRALTVGNPDGDLSTWGQLGLGGDWRERRIHPYGTPEFTGFGTYLQANHLQGRPLTPGYEAYGNTEAILARLAADPAGLAVAAIGLSDAHIKALPLVDEHGAVTTGTEAEVREGRYPYGRFLYLYLRREPGKAVDPVVREYLRFVLSRQGQQIIASQPQGYFPLSAAQARAELTKLDEVAPR</sequence>
<reference evidence="4 5" key="1">
    <citation type="submission" date="2020-06" db="EMBL/GenBank/DDBJ databases">
        <title>Pseudomonas eucalypticola sp. nov., an endophyte of Eucalyptus dunnii leaves with biocontrol ability of eucalyptus leaf blight.</title>
        <authorList>
            <person name="Liu Y."/>
            <person name="Song Z."/>
            <person name="Zeng H."/>
            <person name="Lu M."/>
            <person name="Wang X."/>
            <person name="Lian X."/>
            <person name="Zhang Q."/>
        </authorList>
    </citation>
    <scope>NUCLEOTIDE SEQUENCE [LARGE SCALE GENOMIC DNA]</scope>
    <source>
        <strain evidence="4 5">NP-1</strain>
    </source>
</reference>
<dbReference type="PANTHER" id="PTHR30570:SF6">
    <property type="entry name" value="PHOSPHATE-BINDING PROTEIN PSTS"/>
    <property type="match status" value="1"/>
</dbReference>
<organism evidence="4 5">
    <name type="scientific">Pseudomonas eucalypticola</name>
    <dbReference type="NCBI Taxonomy" id="2599595"/>
    <lineage>
        <taxon>Bacteria</taxon>
        <taxon>Pseudomonadati</taxon>
        <taxon>Pseudomonadota</taxon>
        <taxon>Gammaproteobacteria</taxon>
        <taxon>Pseudomonadales</taxon>
        <taxon>Pseudomonadaceae</taxon>
        <taxon>Pseudomonas</taxon>
    </lineage>
</organism>
<feature type="chain" id="PRO_5028902455" evidence="2">
    <location>
        <begin position="23"/>
        <end position="344"/>
    </location>
</feature>
<evidence type="ECO:0000259" key="3">
    <source>
        <dbReference type="Pfam" id="PF12849"/>
    </source>
</evidence>
<evidence type="ECO:0000313" key="4">
    <source>
        <dbReference type="EMBL" id="QKZ05028.1"/>
    </source>
</evidence>
<dbReference type="Proteomes" id="UP000509568">
    <property type="component" value="Chromosome"/>
</dbReference>
<feature type="domain" description="PBP" evidence="3">
    <location>
        <begin position="50"/>
        <end position="310"/>
    </location>
</feature>
<dbReference type="KEGG" id="pez:HWQ56_15025"/>
<gene>
    <name evidence="4" type="ORF">HWQ56_15025</name>
</gene>
<protein>
    <submittedName>
        <fullName evidence="4">Phosphate-binding protein</fullName>
    </submittedName>
</protein>
<feature type="signal peptide" evidence="2">
    <location>
        <begin position="1"/>
        <end position="22"/>
    </location>
</feature>
<dbReference type="AlphaFoldDB" id="A0A7D5HP52"/>
<keyword evidence="1 2" id="KW-0732">Signal</keyword>
<keyword evidence="5" id="KW-1185">Reference proteome</keyword>
<dbReference type="Gene3D" id="3.40.190.10">
    <property type="entry name" value="Periplasmic binding protein-like II"/>
    <property type="match status" value="2"/>
</dbReference>
<evidence type="ECO:0000313" key="5">
    <source>
        <dbReference type="Proteomes" id="UP000509568"/>
    </source>
</evidence>
<dbReference type="RefSeq" id="WP_176571011.1">
    <property type="nucleotide sequence ID" value="NZ_CP056030.1"/>
</dbReference>
<dbReference type="PANTHER" id="PTHR30570">
    <property type="entry name" value="PERIPLASMIC PHOSPHATE BINDING COMPONENT OF PHOSPHATE ABC TRANSPORTER"/>
    <property type="match status" value="1"/>
</dbReference>
<dbReference type="SUPFAM" id="SSF53850">
    <property type="entry name" value="Periplasmic binding protein-like II"/>
    <property type="match status" value="1"/>
</dbReference>
<evidence type="ECO:0000256" key="2">
    <source>
        <dbReference type="SAM" id="SignalP"/>
    </source>
</evidence>
<evidence type="ECO:0000256" key="1">
    <source>
        <dbReference type="ARBA" id="ARBA00022729"/>
    </source>
</evidence>
<dbReference type="Pfam" id="PF12849">
    <property type="entry name" value="PBP_like_2"/>
    <property type="match status" value="1"/>
</dbReference>
<dbReference type="EMBL" id="CP056030">
    <property type="protein sequence ID" value="QKZ05028.1"/>
    <property type="molecule type" value="Genomic_DNA"/>
</dbReference>
<proteinExistence type="predicted"/>
<accession>A0A7D5HP52</accession>